<feature type="transmembrane region" description="Helical" evidence="1">
    <location>
        <begin position="109"/>
        <end position="132"/>
    </location>
</feature>
<dbReference type="AlphaFoldDB" id="A0A4R6Q088"/>
<dbReference type="RefSeq" id="WP_133528661.1">
    <property type="nucleotide sequence ID" value="NZ_CALCQM010000123.1"/>
</dbReference>
<dbReference type="EMBL" id="SNXO01000022">
    <property type="protein sequence ID" value="TDP54367.1"/>
    <property type="molecule type" value="Genomic_DNA"/>
</dbReference>
<dbReference type="InterPro" id="IPR029787">
    <property type="entry name" value="Nucleotide_cyclase"/>
</dbReference>
<comment type="caution">
    <text evidence="3">The sequence shown here is derived from an EMBL/GenBank/DDBJ whole genome shotgun (WGS) entry which is preliminary data.</text>
</comment>
<accession>A0A4R6Q088</accession>
<evidence type="ECO:0000313" key="4">
    <source>
        <dbReference type="Proteomes" id="UP000295500"/>
    </source>
</evidence>
<feature type="transmembrane region" description="Helical" evidence="1">
    <location>
        <begin position="6"/>
        <end position="26"/>
    </location>
</feature>
<dbReference type="InterPro" id="IPR043128">
    <property type="entry name" value="Rev_trsase/Diguanyl_cyclase"/>
</dbReference>
<reference evidence="3 4" key="1">
    <citation type="submission" date="2019-03" db="EMBL/GenBank/DDBJ databases">
        <title>Genomic Encyclopedia of Type Strains, Phase IV (KMG-IV): sequencing the most valuable type-strain genomes for metagenomic binning, comparative biology and taxonomic classification.</title>
        <authorList>
            <person name="Goeker M."/>
        </authorList>
    </citation>
    <scope>NUCLEOTIDE SEQUENCE [LARGE SCALE GENOMIC DNA]</scope>
    <source>
        <strain evidence="3 4">DSM 28287</strain>
    </source>
</reference>
<sequence length="390" mass="43808">MYSHILYFELNALCILILAFLTYRLSVTMYKQKANIDFRNAMLAVMAIMALEIVWSLIDGKPGVQWLVINYIVDILDFIMCSVVPLLWLKFVVSKLAFKIELEIRGKALLSLPIVIVIVLSLVSIKTGWVFTISAANVYERGPINGAVFTCALIYMILAFALVIFRLANARGSEDKRKSVFMTTFFFLPVVGVILSSIYPSLPATWPLATVSLLMIFVTSMEAEVSTDGLTGLNNRRQFDKRLNDMVKVNSSDGNLYLFLMDINHFKDINDGFGHYEGDRALVRTAKILKKSIAKSNLFLARYGGDEFAILGFIDGMIEAEALKARIQRRFADNNVAIAKEYDINLGIGYYEFGDGHAETIQELISGADKNLYDDKARQDSVIFRPGMSK</sequence>
<dbReference type="InterPro" id="IPR000160">
    <property type="entry name" value="GGDEF_dom"/>
</dbReference>
<dbReference type="CDD" id="cd01949">
    <property type="entry name" value="GGDEF"/>
    <property type="match status" value="1"/>
</dbReference>
<dbReference type="Gene3D" id="3.30.70.270">
    <property type="match status" value="1"/>
</dbReference>
<dbReference type="PANTHER" id="PTHR45138">
    <property type="entry name" value="REGULATORY COMPONENTS OF SENSORY TRANSDUCTION SYSTEM"/>
    <property type="match status" value="1"/>
</dbReference>
<feature type="transmembrane region" description="Helical" evidence="1">
    <location>
        <begin position="64"/>
        <end position="89"/>
    </location>
</feature>
<dbReference type="OrthoDB" id="9804955at2"/>
<keyword evidence="4" id="KW-1185">Reference proteome</keyword>
<dbReference type="SUPFAM" id="SSF55073">
    <property type="entry name" value="Nucleotide cyclase"/>
    <property type="match status" value="1"/>
</dbReference>
<keyword evidence="1" id="KW-0472">Membrane</keyword>
<dbReference type="NCBIfam" id="TIGR00254">
    <property type="entry name" value="GGDEF"/>
    <property type="match status" value="1"/>
</dbReference>
<keyword evidence="1" id="KW-1133">Transmembrane helix</keyword>
<protein>
    <submittedName>
        <fullName evidence="3">Diguanylate cyclase (GGDEF)-like protein</fullName>
    </submittedName>
</protein>
<dbReference type="Pfam" id="PF00990">
    <property type="entry name" value="GGDEF"/>
    <property type="match status" value="1"/>
</dbReference>
<dbReference type="Proteomes" id="UP000295500">
    <property type="component" value="Unassembled WGS sequence"/>
</dbReference>
<dbReference type="PANTHER" id="PTHR45138:SF9">
    <property type="entry name" value="DIGUANYLATE CYCLASE DGCM-RELATED"/>
    <property type="match status" value="1"/>
</dbReference>
<evidence type="ECO:0000313" key="3">
    <source>
        <dbReference type="EMBL" id="TDP54367.1"/>
    </source>
</evidence>
<feature type="transmembrane region" description="Helical" evidence="1">
    <location>
        <begin position="38"/>
        <end position="58"/>
    </location>
</feature>
<gene>
    <name evidence="3" type="ORF">EV211_1224</name>
</gene>
<evidence type="ECO:0000259" key="2">
    <source>
        <dbReference type="PROSITE" id="PS50887"/>
    </source>
</evidence>
<organism evidence="3 4">
    <name type="scientific">Aminicella lysinilytica</name>
    <dbReference type="NCBI Taxonomy" id="433323"/>
    <lineage>
        <taxon>Bacteria</taxon>
        <taxon>Bacillati</taxon>
        <taxon>Bacillota</taxon>
        <taxon>Clostridia</taxon>
        <taxon>Peptostreptococcales</taxon>
        <taxon>Anaerovoracaceae</taxon>
        <taxon>Aminicella</taxon>
    </lineage>
</organism>
<dbReference type="PROSITE" id="PS50887">
    <property type="entry name" value="GGDEF"/>
    <property type="match status" value="1"/>
</dbReference>
<proteinExistence type="predicted"/>
<keyword evidence="1" id="KW-0812">Transmembrane</keyword>
<name>A0A4R6Q088_9FIRM</name>
<dbReference type="InterPro" id="IPR050469">
    <property type="entry name" value="Diguanylate_Cyclase"/>
</dbReference>
<dbReference type="GO" id="GO:0052621">
    <property type="term" value="F:diguanylate cyclase activity"/>
    <property type="evidence" value="ECO:0007669"/>
    <property type="project" value="TreeGrafter"/>
</dbReference>
<dbReference type="SMART" id="SM00267">
    <property type="entry name" value="GGDEF"/>
    <property type="match status" value="1"/>
</dbReference>
<evidence type="ECO:0000256" key="1">
    <source>
        <dbReference type="SAM" id="Phobius"/>
    </source>
</evidence>
<feature type="domain" description="GGDEF" evidence="2">
    <location>
        <begin position="254"/>
        <end position="390"/>
    </location>
</feature>
<feature type="transmembrane region" description="Helical" evidence="1">
    <location>
        <begin position="144"/>
        <end position="168"/>
    </location>
</feature>
<feature type="transmembrane region" description="Helical" evidence="1">
    <location>
        <begin position="180"/>
        <end position="199"/>
    </location>
</feature>